<dbReference type="Pfam" id="PF02687">
    <property type="entry name" value="FtsX"/>
    <property type="match status" value="1"/>
</dbReference>
<evidence type="ECO:0000256" key="5">
    <source>
        <dbReference type="ARBA" id="ARBA00023136"/>
    </source>
</evidence>
<dbReference type="RefSeq" id="WP_176065661.1">
    <property type="nucleotide sequence ID" value="NZ_BJTG01000005.1"/>
</dbReference>
<dbReference type="GO" id="GO:0005886">
    <property type="term" value="C:plasma membrane"/>
    <property type="evidence" value="ECO:0007669"/>
    <property type="project" value="UniProtKB-SubCell"/>
</dbReference>
<feature type="transmembrane region" description="Helical" evidence="7">
    <location>
        <begin position="604"/>
        <end position="632"/>
    </location>
</feature>
<accession>A0A7I9VNT9</accession>
<gene>
    <name evidence="9" type="ORF">AMYX_25200</name>
</gene>
<feature type="transmembrane region" description="Helical" evidence="7">
    <location>
        <begin position="663"/>
        <end position="685"/>
    </location>
</feature>
<dbReference type="GO" id="GO:0022857">
    <property type="term" value="F:transmembrane transporter activity"/>
    <property type="evidence" value="ECO:0007669"/>
    <property type="project" value="TreeGrafter"/>
</dbReference>
<dbReference type="EMBL" id="BJTG01000005">
    <property type="protein sequence ID" value="GEJ57779.1"/>
    <property type="molecule type" value="Genomic_DNA"/>
</dbReference>
<protein>
    <recommendedName>
        <fullName evidence="8">ABC3 transporter permease C-terminal domain-containing protein</fullName>
    </recommendedName>
</protein>
<evidence type="ECO:0000313" key="10">
    <source>
        <dbReference type="Proteomes" id="UP000503640"/>
    </source>
</evidence>
<feature type="transmembrane region" description="Helical" evidence="7">
    <location>
        <begin position="557"/>
        <end position="583"/>
    </location>
</feature>
<evidence type="ECO:0000256" key="2">
    <source>
        <dbReference type="ARBA" id="ARBA00022475"/>
    </source>
</evidence>
<dbReference type="PANTHER" id="PTHR30572:SF4">
    <property type="entry name" value="ABC TRANSPORTER PERMEASE YTRF"/>
    <property type="match status" value="1"/>
</dbReference>
<keyword evidence="2" id="KW-1003">Cell membrane</keyword>
<evidence type="ECO:0000256" key="7">
    <source>
        <dbReference type="SAM" id="Phobius"/>
    </source>
</evidence>
<comment type="caution">
    <text evidence="9">The sequence shown here is derived from an EMBL/GenBank/DDBJ whole genome shotgun (WGS) entry which is preliminary data.</text>
</comment>
<dbReference type="Proteomes" id="UP000503640">
    <property type="component" value="Unassembled WGS sequence"/>
</dbReference>
<evidence type="ECO:0000256" key="6">
    <source>
        <dbReference type="ARBA" id="ARBA00038076"/>
    </source>
</evidence>
<evidence type="ECO:0000256" key="1">
    <source>
        <dbReference type="ARBA" id="ARBA00004651"/>
    </source>
</evidence>
<comment type="similarity">
    <text evidence="6">Belongs to the ABC-4 integral membrane protein family.</text>
</comment>
<keyword evidence="4 7" id="KW-1133">Transmembrane helix</keyword>
<evidence type="ECO:0000256" key="3">
    <source>
        <dbReference type="ARBA" id="ARBA00022692"/>
    </source>
</evidence>
<keyword evidence="3 7" id="KW-0812">Transmembrane</keyword>
<feature type="domain" description="ABC3 transporter permease C-terminal" evidence="8">
    <location>
        <begin position="561"/>
        <end position="690"/>
    </location>
</feature>
<evidence type="ECO:0000313" key="9">
    <source>
        <dbReference type="EMBL" id="GEJ57779.1"/>
    </source>
</evidence>
<comment type="subcellular location">
    <subcellularLocation>
        <location evidence="1">Cell membrane</location>
        <topology evidence="1">Multi-pass membrane protein</topology>
    </subcellularLocation>
</comment>
<evidence type="ECO:0000256" key="4">
    <source>
        <dbReference type="ARBA" id="ARBA00022989"/>
    </source>
</evidence>
<proteinExistence type="inferred from homology"/>
<sequence length="698" mass="72704">MIGRPAAAGILLRIALRDLVASRAKTAVVGGIVLFAAALAVAGGAVVEAMDRGMAAAVQGSLSGQLQLQDARSRDVVALYGGTLGEPDLLPFEDFARVKAAVTAVPGVKAVVPMGVGEASLLVPSAFDVALEELRADVRAREVGGGPELAARETAHRARARRMVALLQAERAGPGGLDGAAAEDPDQVAALAQAASDPFWKGYPRDPLGALELLENRVAPLAASSAALPVRYVGTDLEAFRRAFERLEVVEGQLVPPGARGLLVGKRYAEEWLKLKTARRLDQIHDALQRHRRLAGDPELARAAADARRQAREILLQLDPLQAEEAGRRLRRALGSAEPDLTRLLDALLTVDDATFEARYRIFYGELAPLLRLYAVRPGDTVTLQAASRSGYTRAVNVKVWGFVQFRGLESSTFAAAASLLDLLSFRELYGWLTPERAAEIHALQEASGTGGLSREEAEAALFGPGSAVVEEGRSARIAEPAPPPRHVARPAAPATQEELDRGVAPHAAVILDDPSRSAEAALAIEAAGRRAGLSLRAVSWQEASGAVGEFVAVARLVLWAAVAVVLAVALVIVSNALVIATLQRVSEIGTLRAIGAQRGFVRALVVGEALAVGLVFGGAGAGLGALLVAAVRAMGGIPAASDELAFVFSGPALVPVLSRGSVAVALLAVLTVTAGAALYPALLATRVSPLAAMQTDD</sequence>
<keyword evidence="5 7" id="KW-0472">Membrane</keyword>
<dbReference type="AlphaFoldDB" id="A0A7I9VNT9"/>
<name>A0A7I9VNT9_9BACT</name>
<organism evidence="9 10">
    <name type="scientific">Anaeromyxobacter diazotrophicus</name>
    <dbReference type="NCBI Taxonomy" id="2590199"/>
    <lineage>
        <taxon>Bacteria</taxon>
        <taxon>Pseudomonadati</taxon>
        <taxon>Myxococcota</taxon>
        <taxon>Myxococcia</taxon>
        <taxon>Myxococcales</taxon>
        <taxon>Cystobacterineae</taxon>
        <taxon>Anaeromyxobacteraceae</taxon>
        <taxon>Anaeromyxobacter</taxon>
    </lineage>
</organism>
<reference evidence="10" key="1">
    <citation type="journal article" date="2020" name="Appl. Environ. Microbiol.">
        <title>Diazotrophic Anaeromyxobacter Isolates from Soils.</title>
        <authorList>
            <person name="Masuda Y."/>
            <person name="Yamanaka H."/>
            <person name="Xu Z.X."/>
            <person name="Shiratori Y."/>
            <person name="Aono T."/>
            <person name="Amachi S."/>
            <person name="Senoo K."/>
            <person name="Itoh H."/>
        </authorList>
    </citation>
    <scope>NUCLEOTIDE SEQUENCE [LARGE SCALE GENOMIC DNA]</scope>
    <source>
        <strain evidence="10">R267</strain>
    </source>
</reference>
<dbReference type="InterPro" id="IPR003838">
    <property type="entry name" value="ABC3_permease_C"/>
</dbReference>
<dbReference type="InterPro" id="IPR050250">
    <property type="entry name" value="Macrolide_Exporter_MacB"/>
</dbReference>
<feature type="transmembrane region" description="Helical" evidence="7">
    <location>
        <begin position="27"/>
        <end position="47"/>
    </location>
</feature>
<keyword evidence="10" id="KW-1185">Reference proteome</keyword>
<evidence type="ECO:0000259" key="8">
    <source>
        <dbReference type="Pfam" id="PF02687"/>
    </source>
</evidence>
<dbReference type="PANTHER" id="PTHR30572">
    <property type="entry name" value="MEMBRANE COMPONENT OF TRANSPORTER-RELATED"/>
    <property type="match status" value="1"/>
</dbReference>